<reference evidence="2" key="1">
    <citation type="submission" date="2022-12" db="EMBL/GenBank/DDBJ databases">
        <title>Genome sequence of HCMS5-2.</title>
        <authorList>
            <person name="Woo H."/>
        </authorList>
    </citation>
    <scope>NUCLEOTIDE SEQUENCE</scope>
    <source>
        <strain evidence="2">HCMS5-2</strain>
    </source>
</reference>
<gene>
    <name evidence="2" type="ORF">O0955_13390</name>
</gene>
<name>A0ABT4LAQ3_9SPHI</name>
<keyword evidence="3" id="KW-1185">Reference proteome</keyword>
<feature type="compositionally biased region" description="Polar residues" evidence="1">
    <location>
        <begin position="10"/>
        <end position="20"/>
    </location>
</feature>
<dbReference type="RefSeq" id="WP_269428054.1">
    <property type="nucleotide sequence ID" value="NZ_JAPWGM010000004.1"/>
</dbReference>
<sequence length="126" mass="13866">MANSKYALKSGSNQSLSNVKPEQDTIRKAFYETGINIPKIDVVYLDLKYNDTLLKPMPVSKRIFIVNGNEIEAGSSGGVENAEYIILLDPKNAIKKYGEKGKFGAIEAYGSNIEILTIPTPESKTH</sequence>
<evidence type="ECO:0000313" key="3">
    <source>
        <dbReference type="Proteomes" id="UP001144347"/>
    </source>
</evidence>
<evidence type="ECO:0000313" key="2">
    <source>
        <dbReference type="EMBL" id="MCZ4245001.1"/>
    </source>
</evidence>
<comment type="caution">
    <text evidence="2">The sequence shown here is derived from an EMBL/GenBank/DDBJ whole genome shotgun (WGS) entry which is preliminary data.</text>
</comment>
<proteinExistence type="predicted"/>
<protein>
    <submittedName>
        <fullName evidence="2">Uncharacterized protein</fullName>
    </submittedName>
</protein>
<accession>A0ABT4LAQ3</accession>
<feature type="region of interest" description="Disordered" evidence="1">
    <location>
        <begin position="1"/>
        <end position="21"/>
    </location>
</feature>
<dbReference type="EMBL" id="JAPWGM010000004">
    <property type="protein sequence ID" value="MCZ4245001.1"/>
    <property type="molecule type" value="Genomic_DNA"/>
</dbReference>
<dbReference type="Proteomes" id="UP001144347">
    <property type="component" value="Unassembled WGS sequence"/>
</dbReference>
<evidence type="ECO:0000256" key="1">
    <source>
        <dbReference type="SAM" id="MobiDB-lite"/>
    </source>
</evidence>
<organism evidence="2 3">
    <name type="scientific">Pedobacter punctiformis</name>
    <dbReference type="NCBI Taxonomy" id="3004097"/>
    <lineage>
        <taxon>Bacteria</taxon>
        <taxon>Pseudomonadati</taxon>
        <taxon>Bacteroidota</taxon>
        <taxon>Sphingobacteriia</taxon>
        <taxon>Sphingobacteriales</taxon>
        <taxon>Sphingobacteriaceae</taxon>
        <taxon>Pedobacter</taxon>
    </lineage>
</organism>